<name>A0A9D5QCK4_UNCW3</name>
<evidence type="ECO:0000256" key="1">
    <source>
        <dbReference type="ARBA" id="ARBA00004127"/>
    </source>
</evidence>
<keyword evidence="3 5" id="KW-1133">Transmembrane helix</keyword>
<keyword evidence="4 5" id="KW-0472">Membrane</keyword>
<comment type="subcellular location">
    <subcellularLocation>
        <location evidence="1">Endomembrane system</location>
        <topology evidence="1">Multi-pass membrane protein</topology>
    </subcellularLocation>
</comment>
<dbReference type="GO" id="GO:0012505">
    <property type="term" value="C:endomembrane system"/>
    <property type="evidence" value="ECO:0007669"/>
    <property type="project" value="UniProtKB-SubCell"/>
</dbReference>
<evidence type="ECO:0000256" key="5">
    <source>
        <dbReference type="SAM" id="Phobius"/>
    </source>
</evidence>
<feature type="transmembrane region" description="Helical" evidence="5">
    <location>
        <begin position="49"/>
        <end position="69"/>
    </location>
</feature>
<comment type="caution">
    <text evidence="6">The sequence shown here is derived from an EMBL/GenBank/DDBJ whole genome shotgun (WGS) entry which is preliminary data.</text>
</comment>
<evidence type="ECO:0000313" key="7">
    <source>
        <dbReference type="Proteomes" id="UP000630660"/>
    </source>
</evidence>
<accession>A0A9D5QCK4</accession>
<protein>
    <recommendedName>
        <fullName evidence="8">Isoprenylcysteine carboxylmethyltransferase family protein</fullName>
    </recommendedName>
</protein>
<evidence type="ECO:0000256" key="2">
    <source>
        <dbReference type="ARBA" id="ARBA00022692"/>
    </source>
</evidence>
<feature type="transmembrane region" description="Helical" evidence="5">
    <location>
        <begin position="117"/>
        <end position="140"/>
    </location>
</feature>
<evidence type="ECO:0008006" key="8">
    <source>
        <dbReference type="Google" id="ProtNLM"/>
    </source>
</evidence>
<dbReference type="Pfam" id="PF04191">
    <property type="entry name" value="PEMT"/>
    <property type="match status" value="1"/>
</dbReference>
<evidence type="ECO:0000256" key="4">
    <source>
        <dbReference type="ARBA" id="ARBA00023136"/>
    </source>
</evidence>
<dbReference type="EMBL" id="WJKJ01000078">
    <property type="protein sequence ID" value="MBD3364076.1"/>
    <property type="molecule type" value="Genomic_DNA"/>
</dbReference>
<keyword evidence="2 5" id="KW-0812">Transmembrane</keyword>
<evidence type="ECO:0000256" key="3">
    <source>
        <dbReference type="ARBA" id="ARBA00022989"/>
    </source>
</evidence>
<sequence length="228" mass="26870">MTAQAKTLEKDKKKKGWLKFGRLAWTLFVVLFLFNFTKNLFSDVAGNEAAIPIIYFVLWILWLGVEFYLEALFYQSSLVPAFSPWLKAAFAIYYYGLQGLAPWDAFGGTQIRFLYPFLNILGFIVMAAGIIFRIWTLIIIRRSKTPREILNSRPWRITRHPRYMGMLLIMFAAPLVFFSPWAMLATVIVGLPIWYLSIRYEKRILKEEWGQMYEDYCKNTPLRPCFKR</sequence>
<dbReference type="Gene3D" id="1.20.120.1630">
    <property type="match status" value="1"/>
</dbReference>
<dbReference type="Proteomes" id="UP000630660">
    <property type="component" value="Unassembled WGS sequence"/>
</dbReference>
<feature type="transmembrane region" description="Helical" evidence="5">
    <location>
        <begin position="78"/>
        <end position="97"/>
    </location>
</feature>
<dbReference type="AlphaFoldDB" id="A0A9D5QCK4"/>
<reference evidence="6" key="1">
    <citation type="submission" date="2019-11" db="EMBL/GenBank/DDBJ databases">
        <title>Microbial mats filling the niche in hypersaline microbial mats.</title>
        <authorList>
            <person name="Wong H.L."/>
            <person name="Macleod F.I."/>
            <person name="White R.A. III"/>
            <person name="Burns B.P."/>
        </authorList>
    </citation>
    <scope>NUCLEOTIDE SEQUENCE</scope>
    <source>
        <strain evidence="6">Bin_327</strain>
    </source>
</reference>
<proteinExistence type="predicted"/>
<organism evidence="6 7">
    <name type="scientific">candidate division WOR-3 bacterium</name>
    <dbReference type="NCBI Taxonomy" id="2052148"/>
    <lineage>
        <taxon>Bacteria</taxon>
        <taxon>Bacteria division WOR-3</taxon>
    </lineage>
</organism>
<evidence type="ECO:0000313" key="6">
    <source>
        <dbReference type="EMBL" id="MBD3364076.1"/>
    </source>
</evidence>
<dbReference type="InterPro" id="IPR007318">
    <property type="entry name" value="Phopholipid_MeTrfase"/>
</dbReference>
<gene>
    <name evidence="6" type="ORF">GF359_02560</name>
</gene>
<feature type="transmembrane region" description="Helical" evidence="5">
    <location>
        <begin position="20"/>
        <end position="37"/>
    </location>
</feature>